<evidence type="ECO:0000313" key="3">
    <source>
        <dbReference type="Proteomes" id="UP000324252"/>
    </source>
</evidence>
<dbReference type="SUPFAM" id="SSF51294">
    <property type="entry name" value="Hedgehog/intein (Hint) domain"/>
    <property type="match status" value="1"/>
</dbReference>
<proteinExistence type="predicted"/>
<evidence type="ECO:0000259" key="1">
    <source>
        <dbReference type="Pfam" id="PF13403"/>
    </source>
</evidence>
<dbReference type="RefSeq" id="WP_149787995.1">
    <property type="nucleotide sequence ID" value="NZ_FNIO01000003.1"/>
</dbReference>
<dbReference type="OrthoDB" id="6305173at2"/>
<dbReference type="Pfam" id="PF13403">
    <property type="entry name" value="Hint_2"/>
    <property type="match status" value="1"/>
</dbReference>
<dbReference type="Proteomes" id="UP000324252">
    <property type="component" value="Unassembled WGS sequence"/>
</dbReference>
<evidence type="ECO:0000313" key="2">
    <source>
        <dbReference type="EMBL" id="SHJ90558.1"/>
    </source>
</evidence>
<sequence>MAFSIFAAGNKFATATGANINSGGNTSGFDYPLSAWQGLVITAKDGDADPRRFDIGDTYDLRLEGADGTLSIANATVIRSDAPPPADGCGAVMFEGQDQDGNPVQVIWTPGFDIDGWYSDNFVGSTPPRFYSTDQDAAYTHEFVCFAAETRIDTPLGARVVADIRPGDAVTTVDHGARPVAWVGQRSVAGRGANAPVEIAAGVLGNTAPLRLSQQHMVLWRSARAELLFAAPEVLIPVRALIDGRAVRLRPCARVTYVHLMLADHELLLAEGAACESLMHVPPWVTPDGPERTPQRTARPVLTYREACILTGAGALRHGARLAML</sequence>
<dbReference type="InterPro" id="IPR036844">
    <property type="entry name" value="Hint_dom_sf"/>
</dbReference>
<name>A0A1H0GQI7_9RHOB</name>
<accession>A0A1H0GQI7</accession>
<keyword evidence="3" id="KW-1185">Reference proteome</keyword>
<reference evidence="2 3" key="1">
    <citation type="submission" date="2016-11" db="EMBL/GenBank/DDBJ databases">
        <authorList>
            <person name="Varghese N."/>
            <person name="Submissions S."/>
        </authorList>
    </citation>
    <scope>NUCLEOTIDE SEQUENCE [LARGE SCALE GENOMIC DNA]</scope>
    <source>
        <strain evidence="2 3">DSM 29620</strain>
    </source>
</reference>
<dbReference type="EMBL" id="FQZZ01000002">
    <property type="protein sequence ID" value="SHJ90558.1"/>
    <property type="molecule type" value="Genomic_DNA"/>
</dbReference>
<dbReference type="InterPro" id="IPR028992">
    <property type="entry name" value="Hedgehog/Intein_dom"/>
</dbReference>
<gene>
    <name evidence="2" type="ORF">SAMN05444142_102331</name>
</gene>
<protein>
    <submittedName>
        <fullName evidence="2">Hint domain-containing protein</fullName>
    </submittedName>
</protein>
<organism evidence="2 3">
    <name type="scientific">Lutimaribacter pacificus</name>
    <dbReference type="NCBI Taxonomy" id="391948"/>
    <lineage>
        <taxon>Bacteria</taxon>
        <taxon>Pseudomonadati</taxon>
        <taxon>Pseudomonadota</taxon>
        <taxon>Alphaproteobacteria</taxon>
        <taxon>Rhodobacterales</taxon>
        <taxon>Roseobacteraceae</taxon>
        <taxon>Lutimaribacter</taxon>
    </lineage>
</organism>
<dbReference type="AlphaFoldDB" id="A0A1H0GQI7"/>
<feature type="domain" description="Hedgehog/Intein (Hint)" evidence="1">
    <location>
        <begin position="144"/>
        <end position="280"/>
    </location>
</feature>